<evidence type="ECO:0000256" key="6">
    <source>
        <dbReference type="ARBA" id="ARBA00023136"/>
    </source>
</evidence>
<dbReference type="EMBL" id="BONH01000035">
    <property type="protein sequence ID" value="GIG01125.1"/>
    <property type="molecule type" value="Genomic_DNA"/>
</dbReference>
<feature type="transmembrane region" description="Helical" evidence="9">
    <location>
        <begin position="352"/>
        <end position="375"/>
    </location>
</feature>
<dbReference type="AlphaFoldDB" id="A0A8J3KTT4"/>
<dbReference type="Pfam" id="PF00909">
    <property type="entry name" value="Ammonium_transp"/>
    <property type="match status" value="1"/>
</dbReference>
<feature type="transmembrane region" description="Helical" evidence="9">
    <location>
        <begin position="282"/>
        <end position="301"/>
    </location>
</feature>
<dbReference type="PROSITE" id="PS01219">
    <property type="entry name" value="AMMONIUM_TRANSP"/>
    <property type="match status" value="1"/>
</dbReference>
<evidence type="ECO:0000256" key="10">
    <source>
        <dbReference type="SAM" id="MobiDB-lite"/>
    </source>
</evidence>
<feature type="transmembrane region" description="Helical" evidence="9">
    <location>
        <begin position="163"/>
        <end position="186"/>
    </location>
</feature>
<comment type="subcellular location">
    <subcellularLocation>
        <location evidence="9">Cell membrane</location>
        <topology evidence="9">Multi-pass membrane protein</topology>
    </subcellularLocation>
    <subcellularLocation>
        <location evidence="1">Membrane</location>
        <topology evidence="1">Multi-pass membrane protein</topology>
    </subcellularLocation>
</comment>
<keyword evidence="7 9" id="KW-0924">Ammonia transport</keyword>
<feature type="compositionally biased region" description="Basic and acidic residues" evidence="10">
    <location>
        <begin position="416"/>
        <end position="427"/>
    </location>
</feature>
<evidence type="ECO:0000256" key="8">
    <source>
        <dbReference type="ARBA" id="ARBA00050025"/>
    </source>
</evidence>
<evidence type="ECO:0000259" key="11">
    <source>
        <dbReference type="Pfam" id="PF00909"/>
    </source>
</evidence>
<keyword evidence="5 9" id="KW-1133">Transmembrane helix</keyword>
<dbReference type="NCBIfam" id="TIGR00836">
    <property type="entry name" value="amt"/>
    <property type="match status" value="1"/>
</dbReference>
<dbReference type="PANTHER" id="PTHR43029:SF10">
    <property type="entry name" value="AMMONIUM TRANSPORTER MEP2"/>
    <property type="match status" value="1"/>
</dbReference>
<organism evidence="12 13">
    <name type="scientific">Catellatospora citrea</name>
    <dbReference type="NCBI Taxonomy" id="53366"/>
    <lineage>
        <taxon>Bacteria</taxon>
        <taxon>Bacillati</taxon>
        <taxon>Actinomycetota</taxon>
        <taxon>Actinomycetes</taxon>
        <taxon>Micromonosporales</taxon>
        <taxon>Micromonosporaceae</taxon>
        <taxon>Catellatospora</taxon>
    </lineage>
</organism>
<evidence type="ECO:0000313" key="13">
    <source>
        <dbReference type="Proteomes" id="UP000659904"/>
    </source>
</evidence>
<keyword evidence="6 9" id="KW-0472">Membrane</keyword>
<protein>
    <recommendedName>
        <fullName evidence="8 9">Ammonium transporter</fullName>
    </recommendedName>
</protein>
<dbReference type="GO" id="GO:0005886">
    <property type="term" value="C:plasma membrane"/>
    <property type="evidence" value="ECO:0007669"/>
    <property type="project" value="UniProtKB-SubCell"/>
</dbReference>
<proteinExistence type="inferred from homology"/>
<evidence type="ECO:0000256" key="3">
    <source>
        <dbReference type="ARBA" id="ARBA00022448"/>
    </source>
</evidence>
<feature type="transmembrane region" description="Helical" evidence="9">
    <location>
        <begin position="131"/>
        <end position="151"/>
    </location>
</feature>
<dbReference type="InterPro" id="IPR018047">
    <property type="entry name" value="Ammonium_transpt_CS"/>
</dbReference>
<feature type="transmembrane region" description="Helical" evidence="9">
    <location>
        <begin position="198"/>
        <end position="215"/>
    </location>
</feature>
<evidence type="ECO:0000256" key="5">
    <source>
        <dbReference type="ARBA" id="ARBA00022989"/>
    </source>
</evidence>
<gene>
    <name evidence="12" type="ORF">Cci01nite_62180</name>
</gene>
<accession>A0A8J3KTT4</accession>
<keyword evidence="3 9" id="KW-0813">Transport</keyword>
<dbReference type="Proteomes" id="UP000659904">
    <property type="component" value="Unassembled WGS sequence"/>
</dbReference>
<feature type="domain" description="Ammonium transporter AmtB-like" evidence="11">
    <location>
        <begin position="13"/>
        <end position="405"/>
    </location>
</feature>
<dbReference type="SUPFAM" id="SSF111352">
    <property type="entry name" value="Ammonium transporter"/>
    <property type="match status" value="1"/>
</dbReference>
<feature type="transmembrane region" description="Helical" evidence="9">
    <location>
        <begin position="12"/>
        <end position="33"/>
    </location>
</feature>
<dbReference type="RefSeq" id="WP_203832199.1">
    <property type="nucleotide sequence ID" value="NZ_BONH01000035.1"/>
</dbReference>
<evidence type="ECO:0000256" key="2">
    <source>
        <dbReference type="ARBA" id="ARBA00005887"/>
    </source>
</evidence>
<feature type="transmembrane region" description="Helical" evidence="9">
    <location>
        <begin position="258"/>
        <end position="276"/>
    </location>
</feature>
<dbReference type="InterPro" id="IPR001905">
    <property type="entry name" value="Ammonium_transpt"/>
</dbReference>
<evidence type="ECO:0000256" key="1">
    <source>
        <dbReference type="ARBA" id="ARBA00004141"/>
    </source>
</evidence>
<evidence type="ECO:0000256" key="7">
    <source>
        <dbReference type="ARBA" id="ARBA00023177"/>
    </source>
</evidence>
<feature type="transmembrane region" description="Helical" evidence="9">
    <location>
        <begin position="100"/>
        <end position="119"/>
    </location>
</feature>
<name>A0A8J3KTT4_9ACTN</name>
<keyword evidence="13" id="KW-1185">Reference proteome</keyword>
<dbReference type="PANTHER" id="PTHR43029">
    <property type="entry name" value="AMMONIUM TRANSPORTER MEP2"/>
    <property type="match status" value="1"/>
</dbReference>
<dbReference type="InterPro" id="IPR024041">
    <property type="entry name" value="NH4_transpt_AmtB-like_dom"/>
</dbReference>
<dbReference type="GO" id="GO:0008519">
    <property type="term" value="F:ammonium channel activity"/>
    <property type="evidence" value="ECO:0007669"/>
    <property type="project" value="InterPro"/>
</dbReference>
<feature type="transmembrane region" description="Helical" evidence="9">
    <location>
        <begin position="227"/>
        <end position="246"/>
    </location>
</feature>
<keyword evidence="4 9" id="KW-0812">Transmembrane</keyword>
<comment type="caution">
    <text evidence="12">The sequence shown here is derived from an EMBL/GenBank/DDBJ whole genome shotgun (WGS) entry which is preliminary data.</text>
</comment>
<evidence type="ECO:0000256" key="9">
    <source>
        <dbReference type="RuleBase" id="RU362002"/>
    </source>
</evidence>
<feature type="transmembrane region" description="Helical" evidence="9">
    <location>
        <begin position="45"/>
        <end position="68"/>
    </location>
</feature>
<evidence type="ECO:0000313" key="12">
    <source>
        <dbReference type="EMBL" id="GIG01125.1"/>
    </source>
</evidence>
<evidence type="ECO:0000256" key="4">
    <source>
        <dbReference type="ARBA" id="ARBA00022692"/>
    </source>
</evidence>
<feature type="region of interest" description="Disordered" evidence="10">
    <location>
        <begin position="416"/>
        <end position="435"/>
    </location>
</feature>
<feature type="transmembrane region" description="Helical" evidence="9">
    <location>
        <begin position="313"/>
        <end position="332"/>
    </location>
</feature>
<dbReference type="InterPro" id="IPR029020">
    <property type="entry name" value="Ammonium/urea_transptr"/>
</dbReference>
<sequence length="435" mass="44764">MNETVWNGATTGWLLVAGALTMLMVPGVAFFYGGMVRAGNVLGTIAQSLAVLALGSVTWVVVGFSIAFSAGNPLFGDLSLTGWADAATRVPGIDLVGVPLPAFVFFQMMFAVVTPALITGATAERWRFSSFAAFTVLWSVLVYAPVAHWLFSPHGWAAQLGALDYAGGAVVHANAGAAALACAWVLGRRRLETRPHNLPIMLLGGALLWFGWFGFNGGSALHPDSVAATAVLNTQLAAATGVLGWAGLERVRVGKPTTLGIASGAVSGLVAITPAAGYVSPLSALVIGLIGGLACQLAVGLKTVLRLDDSLDVAAVHLVGGVVGAVSVGLFASHAVNPKATDGLLLGGGYTLLGAQSLATLAVIGWSLLATVVICRFTDRLFGNRLTARDESIGLDLSQHGETAYVFDRPVGRHAADLPRGDSDHARTSMGGTTR</sequence>
<comment type="similarity">
    <text evidence="2 9">Belongs to the ammonia transporter channel (TC 1.A.11.2) family.</text>
</comment>
<dbReference type="Gene3D" id="1.10.3430.10">
    <property type="entry name" value="Ammonium transporter AmtB like domains"/>
    <property type="match status" value="1"/>
</dbReference>
<reference evidence="12 13" key="1">
    <citation type="submission" date="2021-01" db="EMBL/GenBank/DDBJ databases">
        <title>Whole genome shotgun sequence of Catellatospora citrea NBRC 14495.</title>
        <authorList>
            <person name="Komaki H."/>
            <person name="Tamura T."/>
        </authorList>
    </citation>
    <scope>NUCLEOTIDE SEQUENCE [LARGE SCALE GENOMIC DNA]</scope>
    <source>
        <strain evidence="12 13">NBRC 14495</strain>
    </source>
</reference>